<sequence>MDTLRFISLISFVFLFTNCYKTEYTKSDESFQSIYMRDWKTSVCPKKVVLEKYMKNTDFKKLISSDSDFDIRNCDSIYASLNQRILSPNVTYIGQINYDIKLVIDDSLVYRITDIKDGTDTVSGRSGPGKWIIMNNIKSLVINGHKLDNSKTPLSFNIPTNLGKLMK</sequence>
<dbReference type="AlphaFoldDB" id="A0A0Q0VTB3"/>
<comment type="caution">
    <text evidence="1">The sequence shown here is derived from an EMBL/GenBank/DDBJ whole genome shotgun (WGS) entry which is preliminary data.</text>
</comment>
<accession>A0A0Q0VTB3</accession>
<protein>
    <submittedName>
        <fullName evidence="1">Uncharacterized protein</fullName>
    </submittedName>
</protein>
<dbReference type="Proteomes" id="UP000050443">
    <property type="component" value="Unassembled WGS sequence"/>
</dbReference>
<dbReference type="OrthoDB" id="1341726at2"/>
<proteinExistence type="predicted"/>
<dbReference type="EMBL" id="JRLF01000015">
    <property type="protein sequence ID" value="KQB37106.1"/>
    <property type="molecule type" value="Genomic_DNA"/>
</dbReference>
<organism evidence="1 2">
    <name type="scientific">Flavobacterium aquidurense</name>
    <dbReference type="NCBI Taxonomy" id="362413"/>
    <lineage>
        <taxon>Bacteria</taxon>
        <taxon>Pseudomonadati</taxon>
        <taxon>Bacteroidota</taxon>
        <taxon>Flavobacteriia</taxon>
        <taxon>Flavobacteriales</taxon>
        <taxon>Flavobacteriaceae</taxon>
        <taxon>Flavobacterium</taxon>
    </lineage>
</organism>
<name>A0A0Q0VTB3_9FLAO</name>
<dbReference type="PATRIC" id="fig|362413.3.peg.2213"/>
<dbReference type="STRING" id="362413.RC62_2272"/>
<evidence type="ECO:0000313" key="2">
    <source>
        <dbReference type="Proteomes" id="UP000050443"/>
    </source>
</evidence>
<evidence type="ECO:0000313" key="1">
    <source>
        <dbReference type="EMBL" id="KQB37106.1"/>
    </source>
</evidence>
<gene>
    <name evidence="1" type="ORF">RC62_2272</name>
</gene>
<reference evidence="1 2" key="1">
    <citation type="submission" date="2014-09" db="EMBL/GenBank/DDBJ databases">
        <title>Genome sequence of Flavobacterium aquidurense RC62.</title>
        <authorList>
            <person name="Kim J.F."/>
            <person name="Kwak M.-J."/>
        </authorList>
    </citation>
    <scope>NUCLEOTIDE SEQUENCE [LARGE SCALE GENOMIC DNA]</scope>
    <source>
        <strain evidence="1 2">RC62</strain>
    </source>
</reference>